<keyword evidence="3" id="KW-1185">Reference proteome</keyword>
<proteinExistence type="predicted"/>
<comment type="caution">
    <text evidence="2">The sequence shown here is derived from an EMBL/GenBank/DDBJ whole genome shotgun (WGS) entry which is preliminary data.</text>
</comment>
<feature type="region of interest" description="Disordered" evidence="1">
    <location>
        <begin position="117"/>
        <end position="140"/>
    </location>
</feature>
<sequence>MPELTANDIATRTGRTFTTAQEAQVQAWIGDAIAQASPHVRALDAADLRPGAHATLAAAVARCVYNPSGLKSYSAGAVSFTAGPAAAGGNAGPVLAPADIDAIRAAYGKAPAYSVRTPSRRAYQGDDPPASALDAGGEAP</sequence>
<accession>A0A841EFV4</accession>
<dbReference type="EMBL" id="JACHLY010000001">
    <property type="protein sequence ID" value="MBB6000219.1"/>
    <property type="molecule type" value="Genomic_DNA"/>
</dbReference>
<dbReference type="Proteomes" id="UP000578077">
    <property type="component" value="Unassembled WGS sequence"/>
</dbReference>
<organism evidence="2 3">
    <name type="scientific">Streptomonospora salina</name>
    <dbReference type="NCBI Taxonomy" id="104205"/>
    <lineage>
        <taxon>Bacteria</taxon>
        <taxon>Bacillati</taxon>
        <taxon>Actinomycetota</taxon>
        <taxon>Actinomycetes</taxon>
        <taxon>Streptosporangiales</taxon>
        <taxon>Nocardiopsidaceae</taxon>
        <taxon>Streptomonospora</taxon>
    </lineage>
</organism>
<dbReference type="AlphaFoldDB" id="A0A841EFV4"/>
<gene>
    <name evidence="2" type="ORF">HNR25_003970</name>
</gene>
<dbReference type="RefSeq" id="WP_184637508.1">
    <property type="nucleotide sequence ID" value="NZ_BAABKT010000029.1"/>
</dbReference>
<protein>
    <submittedName>
        <fullName evidence="2">Uncharacterized protein</fullName>
    </submittedName>
</protein>
<evidence type="ECO:0000256" key="1">
    <source>
        <dbReference type="SAM" id="MobiDB-lite"/>
    </source>
</evidence>
<name>A0A841EFV4_9ACTN</name>
<evidence type="ECO:0000313" key="2">
    <source>
        <dbReference type="EMBL" id="MBB6000219.1"/>
    </source>
</evidence>
<evidence type="ECO:0000313" key="3">
    <source>
        <dbReference type="Proteomes" id="UP000578077"/>
    </source>
</evidence>
<reference evidence="2 3" key="1">
    <citation type="submission" date="2020-08" db="EMBL/GenBank/DDBJ databases">
        <title>Sequencing the genomes of 1000 actinobacteria strains.</title>
        <authorList>
            <person name="Klenk H.-P."/>
        </authorList>
    </citation>
    <scope>NUCLEOTIDE SEQUENCE [LARGE SCALE GENOMIC DNA]</scope>
    <source>
        <strain evidence="2 3">DSM 44593</strain>
    </source>
</reference>